<dbReference type="EMBL" id="CAIX01000018">
    <property type="protein sequence ID" value="CCI41329.1"/>
    <property type="molecule type" value="Genomic_DNA"/>
</dbReference>
<dbReference type="Proteomes" id="UP000053237">
    <property type="component" value="Unassembled WGS sequence"/>
</dbReference>
<proteinExistence type="predicted"/>
<dbReference type="AlphaFoldDB" id="A0A024G4V4"/>
<dbReference type="InParanoid" id="A0A024G4V4"/>
<organism evidence="1 2">
    <name type="scientific">Albugo candida</name>
    <dbReference type="NCBI Taxonomy" id="65357"/>
    <lineage>
        <taxon>Eukaryota</taxon>
        <taxon>Sar</taxon>
        <taxon>Stramenopiles</taxon>
        <taxon>Oomycota</taxon>
        <taxon>Peronosporomycetes</taxon>
        <taxon>Albuginales</taxon>
        <taxon>Albuginaceae</taxon>
        <taxon>Albugo</taxon>
    </lineage>
</organism>
<reference evidence="1 2" key="1">
    <citation type="submission" date="2012-05" db="EMBL/GenBank/DDBJ databases">
        <title>Recombination and specialization in a pathogen metapopulation.</title>
        <authorList>
            <person name="Gardiner A."/>
            <person name="Kemen E."/>
            <person name="Schultz-Larsen T."/>
            <person name="MacLean D."/>
            <person name="Van Oosterhout C."/>
            <person name="Jones J.D.G."/>
        </authorList>
    </citation>
    <scope>NUCLEOTIDE SEQUENCE [LARGE SCALE GENOMIC DNA]</scope>
    <source>
        <strain evidence="1 2">Ac Nc2</strain>
    </source>
</reference>
<evidence type="ECO:0000313" key="2">
    <source>
        <dbReference type="Proteomes" id="UP000053237"/>
    </source>
</evidence>
<keyword evidence="2" id="KW-1185">Reference proteome</keyword>
<protein>
    <submittedName>
        <fullName evidence="1">Uncharacterized protein</fullName>
    </submittedName>
</protein>
<comment type="caution">
    <text evidence="1">The sequence shown here is derived from an EMBL/GenBank/DDBJ whole genome shotgun (WGS) entry which is preliminary data.</text>
</comment>
<gene>
    <name evidence="1" type="ORF">BN9_021130</name>
</gene>
<sequence>MILSNPNDFSMYSSWAVGEILQSFRNEYVSLYVHHIQYQVLLNKAALVASVKSNVSAQHQNIVVGIFEQKTHMNLIGVQIPPYHIIRIFHLCSYNTSTLSVGGKYKVASISRWR</sequence>
<evidence type="ECO:0000313" key="1">
    <source>
        <dbReference type="EMBL" id="CCI41329.1"/>
    </source>
</evidence>
<accession>A0A024G4V4</accession>
<name>A0A024G4V4_9STRA</name>